<comment type="function">
    <text evidence="8">Catalyzes the reduction of hydroxylamine to form NH(3) and H(2)O.</text>
</comment>
<feature type="binding site" evidence="8">
    <location>
        <position position="492"/>
    </location>
    <ligand>
        <name>hybrid [4Fe-2O-2S] cluster</name>
        <dbReference type="ChEBI" id="CHEBI:60519"/>
    </ligand>
</feature>
<dbReference type="InterPro" id="IPR016099">
    <property type="entry name" value="Prismane-like_a/b-sand"/>
</dbReference>
<dbReference type="PIRSF" id="PIRSF000076">
    <property type="entry name" value="HCP"/>
    <property type="match status" value="1"/>
</dbReference>
<dbReference type="Proteomes" id="UP000005744">
    <property type="component" value="Unassembled WGS sequence"/>
</dbReference>
<keyword evidence="3 8" id="KW-0001">2Fe-2S</keyword>
<dbReference type="HAMAP" id="MF_00069">
    <property type="entry name" value="Hydroxylam_reduct"/>
    <property type="match status" value="1"/>
</dbReference>
<evidence type="ECO:0000256" key="7">
    <source>
        <dbReference type="ARBA" id="ARBA00023014"/>
    </source>
</evidence>
<dbReference type="NCBIfam" id="NF003658">
    <property type="entry name" value="PRK05290.1"/>
    <property type="match status" value="1"/>
</dbReference>
<dbReference type="InterPro" id="IPR010048">
    <property type="entry name" value="Hydroxylam_reduct"/>
</dbReference>
<dbReference type="eggNOG" id="COG1151">
    <property type="taxonomic scope" value="Bacteria"/>
</dbReference>
<dbReference type="FunFam" id="3.40.50.2030:FF:000002">
    <property type="entry name" value="Hydroxylamine reductase"/>
    <property type="match status" value="1"/>
</dbReference>
<keyword evidence="7 8" id="KW-0411">Iron-sulfur</keyword>
<evidence type="ECO:0000256" key="1">
    <source>
        <dbReference type="ARBA" id="ARBA00004496"/>
    </source>
</evidence>
<feature type="binding site" evidence="8">
    <location>
        <position position="6"/>
    </location>
    <ligand>
        <name>[2Fe-2S] cluster</name>
        <dbReference type="ChEBI" id="CHEBI:190135"/>
    </ligand>
</feature>
<dbReference type="AlphaFoldDB" id="I3CH38"/>
<feature type="binding site" description="via persulfide group" evidence="8">
    <location>
        <position position="403"/>
    </location>
    <ligand>
        <name>hybrid [4Fe-2O-2S] cluster</name>
        <dbReference type="ChEBI" id="CHEBI:60519"/>
    </ligand>
</feature>
<dbReference type="NCBIfam" id="TIGR01703">
    <property type="entry name" value="hybrid_clust"/>
    <property type="match status" value="1"/>
</dbReference>
<comment type="cofactor">
    <cofactor evidence="8">
        <name>[2Fe-2S] cluster</name>
        <dbReference type="ChEBI" id="CHEBI:190135"/>
    </cofactor>
    <text evidence="8">Binds 1 [2Fe-2S] cluster.</text>
</comment>
<keyword evidence="10" id="KW-1185">Reference proteome</keyword>
<feature type="binding site" evidence="8">
    <location>
        <position position="490"/>
    </location>
    <ligand>
        <name>hybrid [4Fe-2O-2S] cluster</name>
        <dbReference type="ChEBI" id="CHEBI:60519"/>
    </ligand>
</feature>
<organism evidence="9 10">
    <name type="scientific">Beggiatoa alba B18LD</name>
    <dbReference type="NCBI Taxonomy" id="395493"/>
    <lineage>
        <taxon>Bacteria</taxon>
        <taxon>Pseudomonadati</taxon>
        <taxon>Pseudomonadota</taxon>
        <taxon>Gammaproteobacteria</taxon>
        <taxon>Thiotrichales</taxon>
        <taxon>Thiotrichaceae</taxon>
        <taxon>Beggiatoa</taxon>
    </lineage>
</organism>
<sequence length="548" mass="59276">MFCYQCEQTKRNDAIAGCASQQGTCGKNEITSDLQDILVYLLQGVAQYHYRLAKLKGVDNQAAEFTLYGLFTTLTNVNFNATRFNVMIKEATTLRDRLKAEYEALEPNHAPLNPAASFIPANSPAELLQQASIASVKAGEETVGADVIGLRVLILYGLKGVAAYAYHAWVLGFKDDKINLEMARLLDYLATSPTDIEELLQQALAVGELNLQVMALLEKANTDSFGAQTVTQVRITPVAGKAILVSGHDLHDLHQILEQTSGKNINVYTHGEMLPAHAYGKLKAYPHLVGNYGGAWQNQQQEFADFPGAIIVTSNCLVEPQVSYRQRIFTAGPVGWSGVRHIQDGNFAPAIQAAAALAGFKETEAEKTITVGFGRHTLLGAAETVVNAVKQGAIKHFFLIGGCDGAVPGRNYYTELAEQTPENTVIMTLGCGKYRFNKQDFGTIGGLPRLLDIGQCNDAYVAIEIAKALAGAFNCGVNDLPLSLMVSWFEQKATAVFLSLLALNVKNIHLGPSLPAYLTPNLLAVLQERFAVKANKTAQLDLAEALAA</sequence>
<keyword evidence="6 8" id="KW-0408">Iron</keyword>
<dbReference type="InterPro" id="IPR011254">
    <property type="entry name" value="Prismane-like_sf"/>
</dbReference>
<feature type="binding site" evidence="8">
    <location>
        <position position="272"/>
    </location>
    <ligand>
        <name>hybrid [4Fe-2O-2S] cluster</name>
        <dbReference type="ChEBI" id="CHEBI:60519"/>
    </ligand>
</feature>
<keyword evidence="5 8" id="KW-0560">Oxidoreductase</keyword>
<comment type="cofactor">
    <cofactor evidence="8">
        <name>hybrid [4Fe-2O-2S] cluster</name>
        <dbReference type="ChEBI" id="CHEBI:60519"/>
    </cofactor>
    <text evidence="8">Binds 1 hybrid [4Fe-2O-2S] cluster.</text>
</comment>
<dbReference type="InterPro" id="IPR004137">
    <property type="entry name" value="HCP/CODH"/>
</dbReference>
<dbReference type="GO" id="GO:0004601">
    <property type="term" value="F:peroxidase activity"/>
    <property type="evidence" value="ECO:0007669"/>
    <property type="project" value="TreeGrafter"/>
</dbReference>
<accession>I3CH38</accession>
<keyword evidence="2 8" id="KW-0963">Cytoplasm</keyword>
<gene>
    <name evidence="8" type="primary">hcp</name>
    <name evidence="9" type="ORF">BegalDRAFT_2066</name>
</gene>
<dbReference type="GO" id="GO:0051537">
    <property type="term" value="F:2 iron, 2 sulfur cluster binding"/>
    <property type="evidence" value="ECO:0007669"/>
    <property type="project" value="UniProtKB-KW"/>
</dbReference>
<keyword evidence="4 8" id="KW-0479">Metal-binding</keyword>
<evidence type="ECO:0000256" key="3">
    <source>
        <dbReference type="ARBA" id="ARBA00022714"/>
    </source>
</evidence>
<dbReference type="OrthoDB" id="9761526at2"/>
<evidence type="ECO:0000256" key="5">
    <source>
        <dbReference type="ARBA" id="ARBA00023002"/>
    </source>
</evidence>
<dbReference type="EC" id="1.7.99.1" evidence="8"/>
<comment type="similarity">
    <text evidence="8">Belongs to the HCP family.</text>
</comment>
<reference evidence="9 10" key="1">
    <citation type="submission" date="2011-11" db="EMBL/GenBank/DDBJ databases">
        <title>Improved High-Quality Draft sequence of Beggiatoa alba B18lD.</title>
        <authorList>
            <consortium name="US DOE Joint Genome Institute"/>
            <person name="Lucas S."/>
            <person name="Han J."/>
            <person name="Lapidus A."/>
            <person name="Cheng J.-F."/>
            <person name="Goodwin L."/>
            <person name="Pitluck S."/>
            <person name="Peters L."/>
            <person name="Mikhailova N."/>
            <person name="Held B."/>
            <person name="Detter J.C."/>
            <person name="Han C."/>
            <person name="Tapia R."/>
            <person name="Land M."/>
            <person name="Hauser L."/>
            <person name="Kyrpides N."/>
            <person name="Ivanova N."/>
            <person name="Pagani I."/>
            <person name="Samuel K."/>
            <person name="Teske A."/>
            <person name="Mueller J."/>
            <person name="Woyke T."/>
        </authorList>
    </citation>
    <scope>NUCLEOTIDE SEQUENCE [LARGE SCALE GENOMIC DNA]</scope>
    <source>
        <strain evidence="9 10">B18LD</strain>
    </source>
</reference>
<evidence type="ECO:0000256" key="8">
    <source>
        <dbReference type="HAMAP-Rule" id="MF_00069"/>
    </source>
</evidence>
<comment type="catalytic activity">
    <reaction evidence="8">
        <text>A + NH4(+) + H2O = hydroxylamine + AH2 + H(+)</text>
        <dbReference type="Rhea" id="RHEA:22052"/>
        <dbReference type="ChEBI" id="CHEBI:13193"/>
        <dbReference type="ChEBI" id="CHEBI:15377"/>
        <dbReference type="ChEBI" id="CHEBI:15378"/>
        <dbReference type="ChEBI" id="CHEBI:15429"/>
        <dbReference type="ChEBI" id="CHEBI:17499"/>
        <dbReference type="ChEBI" id="CHEBI:28938"/>
        <dbReference type="EC" id="1.7.99.1"/>
    </reaction>
</comment>
<dbReference type="PANTHER" id="PTHR30109:SF0">
    <property type="entry name" value="HYDROXYLAMINE REDUCTASE"/>
    <property type="match status" value="1"/>
</dbReference>
<evidence type="ECO:0000256" key="6">
    <source>
        <dbReference type="ARBA" id="ARBA00023004"/>
    </source>
</evidence>
<evidence type="ECO:0000313" key="9">
    <source>
        <dbReference type="EMBL" id="EIJ42931.1"/>
    </source>
</evidence>
<evidence type="ECO:0000256" key="2">
    <source>
        <dbReference type="ARBA" id="ARBA00022490"/>
    </source>
</evidence>
<feature type="binding site" evidence="8">
    <location>
        <position position="25"/>
    </location>
    <ligand>
        <name>[2Fe-2S] cluster</name>
        <dbReference type="ChEBI" id="CHEBI:190135"/>
    </ligand>
</feature>
<feature type="binding site" evidence="8">
    <location>
        <position position="316"/>
    </location>
    <ligand>
        <name>hybrid [4Fe-2O-2S] cluster</name>
        <dbReference type="ChEBI" id="CHEBI:60519"/>
    </ligand>
</feature>
<name>I3CH38_9GAMM</name>
<dbReference type="SUPFAM" id="SSF56821">
    <property type="entry name" value="Prismane protein-like"/>
    <property type="match status" value="1"/>
</dbReference>
<feature type="binding site" evidence="8">
    <location>
        <position position="456"/>
    </location>
    <ligand>
        <name>hybrid [4Fe-2O-2S] cluster</name>
        <dbReference type="ChEBI" id="CHEBI:60519"/>
    </ligand>
</feature>
<feature type="binding site" evidence="8">
    <location>
        <position position="248"/>
    </location>
    <ligand>
        <name>hybrid [4Fe-2O-2S] cluster</name>
        <dbReference type="ChEBI" id="CHEBI:60519"/>
    </ligand>
</feature>
<dbReference type="Gene3D" id="1.20.1270.20">
    <property type="match status" value="2"/>
</dbReference>
<feature type="modified residue" description="Cysteine persulfide" evidence="8">
    <location>
        <position position="403"/>
    </location>
</feature>
<dbReference type="Gene3D" id="3.40.50.2030">
    <property type="match status" value="2"/>
</dbReference>
<dbReference type="GO" id="GO:0005737">
    <property type="term" value="C:cytoplasm"/>
    <property type="evidence" value="ECO:0007669"/>
    <property type="project" value="UniProtKB-SubCell"/>
</dbReference>
<evidence type="ECO:0000313" key="10">
    <source>
        <dbReference type="Proteomes" id="UP000005744"/>
    </source>
</evidence>
<proteinExistence type="inferred from homology"/>
<feature type="binding site" evidence="8">
    <location>
        <position position="18"/>
    </location>
    <ligand>
        <name>[2Fe-2S] cluster</name>
        <dbReference type="ChEBI" id="CHEBI:190135"/>
    </ligand>
</feature>
<dbReference type="GO" id="GO:0042542">
    <property type="term" value="P:response to hydrogen peroxide"/>
    <property type="evidence" value="ECO:0007669"/>
    <property type="project" value="TreeGrafter"/>
</dbReference>
<dbReference type="GO" id="GO:0046872">
    <property type="term" value="F:metal ion binding"/>
    <property type="evidence" value="ECO:0007669"/>
    <property type="project" value="UniProtKB-KW"/>
</dbReference>
<dbReference type="HOGENOM" id="CLU_038344_2_0_6"/>
<dbReference type="FunFam" id="3.40.50.2030:FF:000001">
    <property type="entry name" value="Hydroxylamine reductase"/>
    <property type="match status" value="1"/>
</dbReference>
<protein>
    <recommendedName>
        <fullName evidence="8">Hydroxylamine reductase</fullName>
        <ecNumber evidence="8">1.7.99.1</ecNumber>
    </recommendedName>
    <alternativeName>
        <fullName evidence="8">Hybrid-cluster protein</fullName>
        <shortName evidence="8">HCP</shortName>
    </alternativeName>
    <alternativeName>
        <fullName evidence="8">Prismane protein</fullName>
    </alternativeName>
</protein>
<feature type="binding site" evidence="8">
    <location>
        <position position="3"/>
    </location>
    <ligand>
        <name>[2Fe-2S] cluster</name>
        <dbReference type="ChEBI" id="CHEBI:190135"/>
    </ligand>
</feature>
<dbReference type="InterPro" id="IPR016100">
    <property type="entry name" value="Prismane_a-bundle"/>
</dbReference>
<dbReference type="GO" id="GO:0050418">
    <property type="term" value="F:hydroxylamine reductase activity"/>
    <property type="evidence" value="ECO:0007669"/>
    <property type="project" value="UniProtKB-UniRule"/>
</dbReference>
<dbReference type="RefSeq" id="WP_002686185.1">
    <property type="nucleotide sequence ID" value="NZ_JH600070.1"/>
</dbReference>
<comment type="subcellular location">
    <subcellularLocation>
        <location evidence="1 8">Cytoplasm</location>
    </subcellularLocation>
</comment>
<dbReference type="PANTHER" id="PTHR30109">
    <property type="entry name" value="HYDROXYLAMINE REDUCTASE"/>
    <property type="match status" value="1"/>
</dbReference>
<dbReference type="EMBL" id="JH600070">
    <property type="protein sequence ID" value="EIJ42931.1"/>
    <property type="molecule type" value="Genomic_DNA"/>
</dbReference>
<feature type="binding site" evidence="8">
    <location>
        <position position="431"/>
    </location>
    <ligand>
        <name>hybrid [4Fe-2O-2S] cluster</name>
        <dbReference type="ChEBI" id="CHEBI:60519"/>
    </ligand>
</feature>
<dbReference type="Pfam" id="PF03063">
    <property type="entry name" value="Prismane"/>
    <property type="match status" value="1"/>
</dbReference>
<evidence type="ECO:0000256" key="4">
    <source>
        <dbReference type="ARBA" id="ARBA00022723"/>
    </source>
</evidence>
<dbReference type="STRING" id="395493.BegalDRAFT_2066"/>